<evidence type="ECO:0000313" key="1">
    <source>
        <dbReference type="EMBL" id="CAB4576916.1"/>
    </source>
</evidence>
<proteinExistence type="predicted"/>
<sequence>MSVRSNRTARATAMASVLAVGLFTVFVGCAPTTYETSASTTVVAATTTIPTGPVDELLPRLRQTMLTLSSFIGPNASGSTTSGKNEVLAEIEALWSAAETEVTSLSPESAESIGRMVDLARTAVERNRPADADKAAKFAGAVIDQLLG</sequence>
<dbReference type="EMBL" id="CAEZTS010000050">
    <property type="protein sequence ID" value="CAB4576916.1"/>
    <property type="molecule type" value="Genomic_DNA"/>
</dbReference>
<dbReference type="PROSITE" id="PS51257">
    <property type="entry name" value="PROKAR_LIPOPROTEIN"/>
    <property type="match status" value="1"/>
</dbReference>
<dbReference type="AlphaFoldDB" id="A0A6J6EM15"/>
<reference evidence="1" key="1">
    <citation type="submission" date="2020-05" db="EMBL/GenBank/DDBJ databases">
        <authorList>
            <person name="Chiriac C."/>
            <person name="Salcher M."/>
            <person name="Ghai R."/>
            <person name="Kavagutti S V."/>
        </authorList>
    </citation>
    <scope>NUCLEOTIDE SEQUENCE</scope>
</reference>
<name>A0A6J6EM15_9ZZZZ</name>
<accession>A0A6J6EM15</accession>
<organism evidence="1">
    <name type="scientific">freshwater metagenome</name>
    <dbReference type="NCBI Taxonomy" id="449393"/>
    <lineage>
        <taxon>unclassified sequences</taxon>
        <taxon>metagenomes</taxon>
        <taxon>ecological metagenomes</taxon>
    </lineage>
</organism>
<protein>
    <submittedName>
        <fullName evidence="1">Unannotated protein</fullName>
    </submittedName>
</protein>
<gene>
    <name evidence="1" type="ORF">UFOPK1722_00734</name>
</gene>